<accession>A0A922MLQ2</accession>
<evidence type="ECO:0000313" key="1">
    <source>
        <dbReference type="EMBL" id="KAH9638745.1"/>
    </source>
</evidence>
<organism evidence="1 2">
    <name type="scientific">Spodoptera exigua</name>
    <name type="common">Beet armyworm</name>
    <name type="synonym">Noctua fulgens</name>
    <dbReference type="NCBI Taxonomy" id="7107"/>
    <lineage>
        <taxon>Eukaryota</taxon>
        <taxon>Metazoa</taxon>
        <taxon>Ecdysozoa</taxon>
        <taxon>Arthropoda</taxon>
        <taxon>Hexapoda</taxon>
        <taxon>Insecta</taxon>
        <taxon>Pterygota</taxon>
        <taxon>Neoptera</taxon>
        <taxon>Endopterygota</taxon>
        <taxon>Lepidoptera</taxon>
        <taxon>Glossata</taxon>
        <taxon>Ditrysia</taxon>
        <taxon>Noctuoidea</taxon>
        <taxon>Noctuidae</taxon>
        <taxon>Amphipyrinae</taxon>
        <taxon>Spodoptera</taxon>
    </lineage>
</organism>
<reference evidence="1" key="1">
    <citation type="journal article" date="2021" name="G3 (Bethesda)">
        <title>Genome and transcriptome analysis of the beet armyworm Spodoptera exigua reveals targets for pest control. .</title>
        <authorList>
            <person name="Simon S."/>
            <person name="Breeschoten T."/>
            <person name="Jansen H.J."/>
            <person name="Dirks R.P."/>
            <person name="Schranz M.E."/>
            <person name="Ros V.I.D."/>
        </authorList>
    </citation>
    <scope>NUCLEOTIDE SEQUENCE</scope>
    <source>
        <strain evidence="1">TB_SE_WUR_2020</strain>
    </source>
</reference>
<comment type="caution">
    <text evidence="1">The sequence shown here is derived from an EMBL/GenBank/DDBJ whole genome shotgun (WGS) entry which is preliminary data.</text>
</comment>
<dbReference type="Proteomes" id="UP000814243">
    <property type="component" value="Unassembled WGS sequence"/>
</dbReference>
<dbReference type="EMBL" id="JACEFF010000375">
    <property type="protein sequence ID" value="KAH9638745.1"/>
    <property type="molecule type" value="Genomic_DNA"/>
</dbReference>
<dbReference type="AlphaFoldDB" id="A0A922MLQ2"/>
<protein>
    <submittedName>
        <fullName evidence="1">Uncharacterized protein</fullName>
    </submittedName>
</protein>
<name>A0A922MLQ2_SPOEX</name>
<gene>
    <name evidence="1" type="ORF">HF086_002201</name>
</gene>
<proteinExistence type="predicted"/>
<sequence>MLDLDAVVVQLERTRLTALFLPDLGLLPRKSETREVCELVCGQVEVWWEVAPVRFVLDPPVLNLPHSRRLNSVMVNIHATQLFGSEGAAVSWKVPEGVLPPEPLTLAPAQTCSTSLRYPLASLPNELPDSNVIT</sequence>
<evidence type="ECO:0000313" key="2">
    <source>
        <dbReference type="Proteomes" id="UP000814243"/>
    </source>
</evidence>